<evidence type="ECO:0000256" key="7">
    <source>
        <dbReference type="ARBA" id="ARBA00023277"/>
    </source>
</evidence>
<keyword evidence="6 8" id="KW-0067">ATP-binding</keyword>
<gene>
    <name evidence="8 10" type="primary">xylB</name>
    <name evidence="13" type="ORF">HMPREF3293_02736</name>
</gene>
<dbReference type="Gene3D" id="3.30.420.40">
    <property type="match status" value="2"/>
</dbReference>
<evidence type="ECO:0000259" key="12">
    <source>
        <dbReference type="Pfam" id="PF02782"/>
    </source>
</evidence>
<dbReference type="NCBIfam" id="TIGR01312">
    <property type="entry name" value="XylB"/>
    <property type="match status" value="1"/>
</dbReference>
<feature type="site" description="Important for activity" evidence="8">
    <location>
        <position position="8"/>
    </location>
</feature>
<sequence>MKYLMGIDVGTSGVKCLIIDEEGKVIRSVTKAYPLYTPKPAWSEQEPADWWKGTKEAFKELLDGVEKENIVAIGLSGQMHGLVALDKDNKVVRNAILWNDQRTGKECEEIIETAGGIDGLVAYTNNTMLTGFTGGKILWVKKHEPENFARIAKFVMPKDYIRYCLTGEIATDASEASGTGLFDVKERKWADGLIEKLGFDRSIFPKVYESDEVTGHVTAQAAAETGIPEGLPVYGGGGDAVIQNTGMGIIKEGTLGVVMGTSGVVATAMNSFGKNEGGKLQFFCNNAAGKYMAFGCQLSCAGSMEWYKNTFYAESAEPFKEINEGAEASSIGSNGVVFLPYLSGERCPYPDPNARGVFYGLSLLSNKGDMARAVMEGVTFGLYQMYELILNTNPDLKIREVILSGGGANSKLWKQIVADIFNLPVKILAGAAEGGAYGGALVAGVGEGIYKNLDDAEKVHSVKEIVEPAAGSHEKYQKIKRIYDKLYYDLKDTFEMSAE</sequence>
<dbReference type="Pfam" id="PF00370">
    <property type="entry name" value="FGGY_N"/>
    <property type="match status" value="1"/>
</dbReference>
<dbReference type="OrthoDB" id="9805576at2"/>
<dbReference type="GO" id="GO:0042732">
    <property type="term" value="P:D-xylose metabolic process"/>
    <property type="evidence" value="ECO:0007669"/>
    <property type="project" value="UniProtKB-KW"/>
</dbReference>
<dbReference type="PROSITE" id="PS00445">
    <property type="entry name" value="FGGY_KINASES_2"/>
    <property type="match status" value="1"/>
</dbReference>
<dbReference type="EMBL" id="LSZW01000064">
    <property type="protein sequence ID" value="KXK64656.1"/>
    <property type="molecule type" value="Genomic_DNA"/>
</dbReference>
<evidence type="ECO:0000256" key="6">
    <source>
        <dbReference type="ARBA" id="ARBA00022840"/>
    </source>
</evidence>
<dbReference type="InterPro" id="IPR018485">
    <property type="entry name" value="FGGY_C"/>
</dbReference>
<keyword evidence="5 8" id="KW-0418">Kinase</keyword>
<keyword evidence="14" id="KW-1185">Reference proteome</keyword>
<dbReference type="PANTHER" id="PTHR43095">
    <property type="entry name" value="SUGAR KINASE"/>
    <property type="match status" value="1"/>
</dbReference>
<feature type="domain" description="Carbohydrate kinase FGGY C-terminal" evidence="12">
    <location>
        <begin position="257"/>
        <end position="445"/>
    </location>
</feature>
<evidence type="ECO:0000256" key="9">
    <source>
        <dbReference type="RuleBase" id="RU003733"/>
    </source>
</evidence>
<feature type="domain" description="Carbohydrate kinase FGGY N-terminal" evidence="11">
    <location>
        <begin position="3"/>
        <end position="244"/>
    </location>
</feature>
<keyword evidence="2 8" id="KW-0859">Xylose metabolism</keyword>
<dbReference type="PROSITE" id="PS00933">
    <property type="entry name" value="FGGY_KINASES_1"/>
    <property type="match status" value="1"/>
</dbReference>
<dbReference type="PIRSF" id="PIRSF000538">
    <property type="entry name" value="GlpK"/>
    <property type="match status" value="1"/>
</dbReference>
<dbReference type="InterPro" id="IPR043129">
    <property type="entry name" value="ATPase_NBD"/>
</dbReference>
<dbReference type="AlphaFoldDB" id="A0A136Q2C2"/>
<dbReference type="Pfam" id="PF02782">
    <property type="entry name" value="FGGY_C"/>
    <property type="match status" value="1"/>
</dbReference>
<dbReference type="GO" id="GO:0005998">
    <property type="term" value="P:xylulose catabolic process"/>
    <property type="evidence" value="ECO:0007669"/>
    <property type="project" value="UniProtKB-UniRule"/>
</dbReference>
<evidence type="ECO:0000256" key="1">
    <source>
        <dbReference type="ARBA" id="ARBA00009156"/>
    </source>
</evidence>
<reference evidence="13 14" key="1">
    <citation type="submission" date="2016-02" db="EMBL/GenBank/DDBJ databases">
        <authorList>
            <person name="Wen L."/>
            <person name="He K."/>
            <person name="Yang H."/>
        </authorList>
    </citation>
    <scope>NUCLEOTIDE SEQUENCE [LARGE SCALE GENOMIC DNA]</scope>
    <source>
        <strain evidence="13 14">DSM 22607</strain>
    </source>
</reference>
<dbReference type="InterPro" id="IPR018484">
    <property type="entry name" value="FGGY_N"/>
</dbReference>
<keyword evidence="4 8" id="KW-0547">Nucleotide-binding</keyword>
<feature type="active site" description="Proton acceptor" evidence="8">
    <location>
        <position position="239"/>
    </location>
</feature>
<evidence type="ECO:0000256" key="10">
    <source>
        <dbReference type="RuleBase" id="RU364073"/>
    </source>
</evidence>
<protein>
    <recommendedName>
        <fullName evidence="8 10">Xylulose kinase</fullName>
        <shortName evidence="8 10">Xylulokinase</shortName>
        <ecNumber evidence="8 10">2.7.1.17</ecNumber>
    </recommendedName>
</protein>
<comment type="caution">
    <text evidence="13">The sequence shown here is derived from an EMBL/GenBank/DDBJ whole genome shotgun (WGS) entry which is preliminary data.</text>
</comment>
<dbReference type="HAMAP" id="MF_02220">
    <property type="entry name" value="XylB"/>
    <property type="match status" value="1"/>
</dbReference>
<dbReference type="InterPro" id="IPR000577">
    <property type="entry name" value="Carb_kinase_FGGY"/>
</dbReference>
<comment type="catalytic activity">
    <reaction evidence="8 10">
        <text>D-xylulose + ATP = D-xylulose 5-phosphate + ADP + H(+)</text>
        <dbReference type="Rhea" id="RHEA:10964"/>
        <dbReference type="ChEBI" id="CHEBI:15378"/>
        <dbReference type="ChEBI" id="CHEBI:17140"/>
        <dbReference type="ChEBI" id="CHEBI:30616"/>
        <dbReference type="ChEBI" id="CHEBI:57737"/>
        <dbReference type="ChEBI" id="CHEBI:456216"/>
        <dbReference type="EC" id="2.7.1.17"/>
    </reaction>
</comment>
<evidence type="ECO:0000256" key="3">
    <source>
        <dbReference type="ARBA" id="ARBA00022679"/>
    </source>
</evidence>
<dbReference type="GO" id="GO:0005524">
    <property type="term" value="F:ATP binding"/>
    <property type="evidence" value="ECO:0007669"/>
    <property type="project" value="UniProtKB-UniRule"/>
</dbReference>
<dbReference type="EC" id="2.7.1.17" evidence="8 10"/>
<keyword evidence="3 8" id="KW-0808">Transferase</keyword>
<evidence type="ECO:0000313" key="13">
    <source>
        <dbReference type="EMBL" id="KXK64656.1"/>
    </source>
</evidence>
<dbReference type="InterPro" id="IPR050406">
    <property type="entry name" value="FGGY_Carb_Kinase"/>
</dbReference>
<dbReference type="RefSeq" id="WP_066521775.1">
    <property type="nucleotide sequence ID" value="NZ_CABMOF010000006.1"/>
</dbReference>
<comment type="function">
    <text evidence="8">Catalyzes the phosphorylation of D-xylulose to D-xylulose 5-phosphate.</text>
</comment>
<name>A0A136Q2C2_9FIRM</name>
<keyword evidence="7 8" id="KW-0119">Carbohydrate metabolism</keyword>
<comment type="similarity">
    <text evidence="1 8 9">Belongs to the FGGY kinase family.</text>
</comment>
<dbReference type="PANTHER" id="PTHR43095:SF5">
    <property type="entry name" value="XYLULOSE KINASE"/>
    <property type="match status" value="1"/>
</dbReference>
<evidence type="ECO:0000256" key="8">
    <source>
        <dbReference type="HAMAP-Rule" id="MF_02220"/>
    </source>
</evidence>
<evidence type="ECO:0000259" key="11">
    <source>
        <dbReference type="Pfam" id="PF00370"/>
    </source>
</evidence>
<evidence type="ECO:0000256" key="4">
    <source>
        <dbReference type="ARBA" id="ARBA00022741"/>
    </source>
</evidence>
<accession>A0A136Q2C2</accession>
<evidence type="ECO:0000313" key="14">
    <source>
        <dbReference type="Proteomes" id="UP000070366"/>
    </source>
</evidence>
<dbReference type="InterPro" id="IPR018483">
    <property type="entry name" value="Carb_kinase_FGGY_CS"/>
</dbReference>
<dbReference type="SUPFAM" id="SSF53067">
    <property type="entry name" value="Actin-like ATPase domain"/>
    <property type="match status" value="2"/>
</dbReference>
<feature type="binding site" evidence="8">
    <location>
        <begin position="79"/>
        <end position="80"/>
    </location>
    <ligand>
        <name>substrate</name>
    </ligand>
</feature>
<dbReference type="GO" id="GO:0004856">
    <property type="term" value="F:D-xylulokinase activity"/>
    <property type="evidence" value="ECO:0007669"/>
    <property type="project" value="UniProtKB-UniRule"/>
</dbReference>
<dbReference type="InterPro" id="IPR006000">
    <property type="entry name" value="Xylulokinase"/>
</dbReference>
<evidence type="ECO:0000256" key="2">
    <source>
        <dbReference type="ARBA" id="ARBA00022629"/>
    </source>
</evidence>
<dbReference type="Proteomes" id="UP000070366">
    <property type="component" value="Unassembled WGS sequence"/>
</dbReference>
<evidence type="ECO:0000256" key="5">
    <source>
        <dbReference type="ARBA" id="ARBA00022777"/>
    </source>
</evidence>
<dbReference type="PATRIC" id="fig|626937.4.peg.2696"/>
<dbReference type="STRING" id="626937.HMPREF3293_02736"/>
<proteinExistence type="inferred from homology"/>
<dbReference type="KEGG" id="cmiu:B1H56_07915"/>
<organism evidence="13 14">
    <name type="scientific">Christensenella minuta</name>
    <dbReference type="NCBI Taxonomy" id="626937"/>
    <lineage>
        <taxon>Bacteria</taxon>
        <taxon>Bacillati</taxon>
        <taxon>Bacillota</taxon>
        <taxon>Clostridia</taxon>
        <taxon>Christensenellales</taxon>
        <taxon>Christensenellaceae</taxon>
        <taxon>Christensenella</taxon>
    </lineage>
</organism>
<dbReference type="CDD" id="cd07808">
    <property type="entry name" value="ASKHA_NBD_FGGY_EcXK-like"/>
    <property type="match status" value="1"/>
</dbReference>